<evidence type="ECO:0000313" key="1">
    <source>
        <dbReference type="EMBL" id="GEU59823.1"/>
    </source>
</evidence>
<organism evidence="1">
    <name type="scientific">Tanacetum cinerariifolium</name>
    <name type="common">Dalmatian daisy</name>
    <name type="synonym">Chrysanthemum cinerariifolium</name>
    <dbReference type="NCBI Taxonomy" id="118510"/>
    <lineage>
        <taxon>Eukaryota</taxon>
        <taxon>Viridiplantae</taxon>
        <taxon>Streptophyta</taxon>
        <taxon>Embryophyta</taxon>
        <taxon>Tracheophyta</taxon>
        <taxon>Spermatophyta</taxon>
        <taxon>Magnoliopsida</taxon>
        <taxon>eudicotyledons</taxon>
        <taxon>Gunneridae</taxon>
        <taxon>Pentapetalae</taxon>
        <taxon>asterids</taxon>
        <taxon>campanulids</taxon>
        <taxon>Asterales</taxon>
        <taxon>Asteraceae</taxon>
        <taxon>Asteroideae</taxon>
        <taxon>Anthemideae</taxon>
        <taxon>Anthemidinae</taxon>
        <taxon>Tanacetum</taxon>
    </lineage>
</organism>
<accession>A0A6L2LDH6</accession>
<sequence>MTDLQFVDQHNMVACLERTDGNTEFHQIVDFLTSSTIHYALTVSLTIYASYIEQFWATAKTKTVNDVKQIHAKVDGKILVISESSMRSDLHFNDEDGITCLSNDEIFINLALMGYERVSTKLTFQKAFFSHQWEDDRVVRAATTTASLKAEQETEDIDAQTRFETASKQFNDLPLSEVNISRSREDSMEHQDELMDFGSCLRIIQDCSRLGDQKVAKESQKIGKEAQGKNSKDVALQDCGETKVFDYITAAEKDVNVAEPTSTVGDVVNAASVIHDVSVASRSTSAASPSTSTAKDIFEDEMKTMADTLMAIRRTRLRKTSIVIHDVEEELRRATPPPTLQSQDKGKGKMVEPEPILKNLIKAHIQRDAEIAHRKMFFAAQRAEQIRNKPPTTAQLRNKMATYLKHIGKYTHNQLKSKNFKEIQVLYEREQKWINDFVPMDSEEEDDAKKEELRACLDIVPMDDIAINVESLATKYPIVD</sequence>
<evidence type="ECO:0008006" key="2">
    <source>
        <dbReference type="Google" id="ProtNLM"/>
    </source>
</evidence>
<comment type="caution">
    <text evidence="1">The sequence shown here is derived from an EMBL/GenBank/DDBJ whole genome shotgun (WGS) entry which is preliminary data.</text>
</comment>
<proteinExistence type="predicted"/>
<dbReference type="AlphaFoldDB" id="A0A6L2LDH6"/>
<name>A0A6L2LDH6_TANCI</name>
<gene>
    <name evidence="1" type="ORF">Tci_031801</name>
</gene>
<dbReference type="EMBL" id="BKCJ010004237">
    <property type="protein sequence ID" value="GEU59823.1"/>
    <property type="molecule type" value="Genomic_DNA"/>
</dbReference>
<protein>
    <recommendedName>
        <fullName evidence="2">Xylulose kinase-1</fullName>
    </recommendedName>
</protein>
<reference evidence="1" key="1">
    <citation type="journal article" date="2019" name="Sci. Rep.">
        <title>Draft genome of Tanacetum cinerariifolium, the natural source of mosquito coil.</title>
        <authorList>
            <person name="Yamashiro T."/>
            <person name="Shiraishi A."/>
            <person name="Satake H."/>
            <person name="Nakayama K."/>
        </authorList>
    </citation>
    <scope>NUCLEOTIDE SEQUENCE</scope>
</reference>